<evidence type="ECO:0008006" key="4">
    <source>
        <dbReference type="Google" id="ProtNLM"/>
    </source>
</evidence>
<reference evidence="2 3" key="1">
    <citation type="submission" date="2016-10" db="EMBL/GenBank/DDBJ databases">
        <authorList>
            <person name="de Groot N.N."/>
        </authorList>
    </citation>
    <scope>NUCLEOTIDE SEQUENCE [LARGE SCALE GENOMIC DNA]</scope>
    <source>
        <strain evidence="2 3">DSM 43794</strain>
    </source>
</reference>
<dbReference type="Gene3D" id="3.40.50.1400">
    <property type="match status" value="2"/>
</dbReference>
<dbReference type="Proteomes" id="UP000217103">
    <property type="component" value="Unassembled WGS sequence"/>
</dbReference>
<feature type="region of interest" description="Disordered" evidence="1">
    <location>
        <begin position="31"/>
        <end position="62"/>
    </location>
</feature>
<protein>
    <recommendedName>
        <fullName evidence="4">Sirohydrochlorin ferrochelatase</fullName>
    </recommendedName>
</protein>
<evidence type="ECO:0000313" key="3">
    <source>
        <dbReference type="Proteomes" id="UP000217103"/>
    </source>
</evidence>
<evidence type="ECO:0000256" key="1">
    <source>
        <dbReference type="SAM" id="MobiDB-lite"/>
    </source>
</evidence>
<dbReference type="EMBL" id="FNKK01000002">
    <property type="protein sequence ID" value="SDR28351.1"/>
    <property type="molecule type" value="Genomic_DNA"/>
</dbReference>
<organism evidence="2 3">
    <name type="scientific">Thermostaphylospora chromogena</name>
    <dbReference type="NCBI Taxonomy" id="35622"/>
    <lineage>
        <taxon>Bacteria</taxon>
        <taxon>Bacillati</taxon>
        <taxon>Actinomycetota</taxon>
        <taxon>Actinomycetes</taxon>
        <taxon>Streptosporangiales</taxon>
        <taxon>Thermomonosporaceae</taxon>
        <taxon>Thermostaphylospora</taxon>
    </lineage>
</organism>
<sequence length="303" mass="31466">MPVTASAQVRDVQIVLVHCQRQIHLKSADVNQSPERLPIRERSSRAATGRHRRPVPAQLPPGAPALVLAAPGSGDEVSAEVASVVSVENPHVDVRLSYLADGVEGMAKQLAELAAERPEGALAAVVVPLVTGPYSRVYRTVREAVAQSGIRATVTDPLGPHPMLAEALHVRLADRGLARVDRMRLFNIAAPVDGVIVATAGGEEAARAAETTAVLLAARLALPVVAASVDSAPSIRDAAERLHRIGASKLAIAPYVIGPEADLEKVAAEAKAIGAGLADALGAHSAVAQLAAYQFGHALEEIL</sequence>
<evidence type="ECO:0000313" key="2">
    <source>
        <dbReference type="EMBL" id="SDR28351.1"/>
    </source>
</evidence>
<dbReference type="STRING" id="35622.SAMN04489764_4768"/>
<keyword evidence="3" id="KW-1185">Reference proteome</keyword>
<gene>
    <name evidence="2" type="ORF">SAMN04489764_4768</name>
</gene>
<name>A0A1H1HS88_9ACTN</name>
<accession>A0A1H1HS88</accession>
<dbReference type="AlphaFoldDB" id="A0A1H1HS88"/>
<dbReference type="SUPFAM" id="SSF53800">
    <property type="entry name" value="Chelatase"/>
    <property type="match status" value="1"/>
</dbReference>
<proteinExistence type="predicted"/>